<sequence length="72" mass="8883">MPVYMYPLCVSLQIFIVSLCFYWGSEKHLHCLFRIVWKLIELLKLWKIDLDFDRIMFLLIMMEKQMLLQILQ</sequence>
<accession>A0A0A9FCI9</accession>
<name>A0A0A9FCI9_ARUDO</name>
<feature type="transmembrane region" description="Helical" evidence="1">
    <location>
        <begin position="6"/>
        <end position="24"/>
    </location>
</feature>
<evidence type="ECO:0000256" key="1">
    <source>
        <dbReference type="SAM" id="Phobius"/>
    </source>
</evidence>
<proteinExistence type="predicted"/>
<reference evidence="2" key="1">
    <citation type="submission" date="2014-09" db="EMBL/GenBank/DDBJ databases">
        <authorList>
            <person name="Magalhaes I.L.F."/>
            <person name="Oliveira U."/>
            <person name="Santos F.R."/>
            <person name="Vidigal T.H.D.A."/>
            <person name="Brescovit A.D."/>
            <person name="Santos A.J."/>
        </authorList>
    </citation>
    <scope>NUCLEOTIDE SEQUENCE</scope>
    <source>
        <tissue evidence="2">Shoot tissue taken approximately 20 cm above the soil surface</tissue>
    </source>
</reference>
<dbReference type="AlphaFoldDB" id="A0A0A9FCI9"/>
<dbReference type="EMBL" id="GBRH01194875">
    <property type="protein sequence ID" value="JAE03021.1"/>
    <property type="molecule type" value="Transcribed_RNA"/>
</dbReference>
<keyword evidence="1" id="KW-0472">Membrane</keyword>
<protein>
    <submittedName>
        <fullName evidence="2">Uncharacterized protein</fullName>
    </submittedName>
</protein>
<reference evidence="2" key="2">
    <citation type="journal article" date="2015" name="Data Brief">
        <title>Shoot transcriptome of the giant reed, Arundo donax.</title>
        <authorList>
            <person name="Barrero R.A."/>
            <person name="Guerrero F.D."/>
            <person name="Moolhuijzen P."/>
            <person name="Goolsby J.A."/>
            <person name="Tidwell J."/>
            <person name="Bellgard S.E."/>
            <person name="Bellgard M.I."/>
        </authorList>
    </citation>
    <scope>NUCLEOTIDE SEQUENCE</scope>
    <source>
        <tissue evidence="2">Shoot tissue taken approximately 20 cm above the soil surface</tissue>
    </source>
</reference>
<keyword evidence="1" id="KW-0812">Transmembrane</keyword>
<dbReference type="EMBL" id="GBRH01191918">
    <property type="protein sequence ID" value="JAE05978.1"/>
    <property type="molecule type" value="Transcribed_RNA"/>
</dbReference>
<organism evidence="2">
    <name type="scientific">Arundo donax</name>
    <name type="common">Giant reed</name>
    <name type="synonym">Donax arundinaceus</name>
    <dbReference type="NCBI Taxonomy" id="35708"/>
    <lineage>
        <taxon>Eukaryota</taxon>
        <taxon>Viridiplantae</taxon>
        <taxon>Streptophyta</taxon>
        <taxon>Embryophyta</taxon>
        <taxon>Tracheophyta</taxon>
        <taxon>Spermatophyta</taxon>
        <taxon>Magnoliopsida</taxon>
        <taxon>Liliopsida</taxon>
        <taxon>Poales</taxon>
        <taxon>Poaceae</taxon>
        <taxon>PACMAD clade</taxon>
        <taxon>Arundinoideae</taxon>
        <taxon>Arundineae</taxon>
        <taxon>Arundo</taxon>
    </lineage>
</organism>
<evidence type="ECO:0000313" key="2">
    <source>
        <dbReference type="EMBL" id="JAE05978.1"/>
    </source>
</evidence>
<keyword evidence="1" id="KW-1133">Transmembrane helix</keyword>